<dbReference type="PANTHER" id="PTHR31267">
    <property type="entry name" value="DENTIN SIALOPHOSPHOPROTEIN-LIKE PROTEIN"/>
    <property type="match status" value="1"/>
</dbReference>
<gene>
    <name evidence="1" type="ORF">DY000_02051269</name>
</gene>
<accession>A0ABQ7F4Y5</accession>
<proteinExistence type="predicted"/>
<dbReference type="Proteomes" id="UP000266723">
    <property type="component" value="Unassembled WGS sequence"/>
</dbReference>
<keyword evidence="2" id="KW-1185">Reference proteome</keyword>
<evidence type="ECO:0000313" key="2">
    <source>
        <dbReference type="Proteomes" id="UP000266723"/>
    </source>
</evidence>
<comment type="caution">
    <text evidence="1">The sequence shown here is derived from an EMBL/GenBank/DDBJ whole genome shotgun (WGS) entry which is preliminary data.</text>
</comment>
<reference evidence="1 2" key="1">
    <citation type="journal article" date="2020" name="BMC Genomics">
        <title>Intraspecific diversification of the crop wild relative Brassica cretica Lam. using demographic model selection.</title>
        <authorList>
            <person name="Kioukis A."/>
            <person name="Michalopoulou V.A."/>
            <person name="Briers L."/>
            <person name="Pirintsos S."/>
            <person name="Studholme D.J."/>
            <person name="Pavlidis P."/>
            <person name="Sarris P.F."/>
        </authorList>
    </citation>
    <scope>NUCLEOTIDE SEQUENCE [LARGE SCALE GENOMIC DNA]</scope>
    <source>
        <strain evidence="2">cv. PFS-1207/04</strain>
    </source>
</reference>
<dbReference type="PANTHER" id="PTHR31267:SF7">
    <property type="entry name" value="DENTIN SIALOPHOSPHOPROTEIN-LIKE PROTEIN"/>
    <property type="match status" value="1"/>
</dbReference>
<name>A0ABQ7F4Y5_BRACR</name>
<protein>
    <submittedName>
        <fullName evidence="1">Uncharacterized protein</fullName>
    </submittedName>
</protein>
<evidence type="ECO:0000313" key="1">
    <source>
        <dbReference type="EMBL" id="KAF3611061.1"/>
    </source>
</evidence>
<sequence>MPGNEYGERIHNFFGQEGLSQDQHQSQVVDGSWSGYSNGLGGNQKQIDTSLIANLKSYSTQQSDDGLGFRWIVQVLVDCSGDDNAEKTPETAFQYKKAALLLPRLSSSAIRLKVENIFKRLDRNEKAAARSTVSRSTRTRGKAYKHGRIHLISSRRSFTVSEQREGLELKERLSSLWWGTTSSVGKEIIERNQKGHPVHDVPNAYEFITWFKTNVSIAESKLPRNVMRAGILKSFISSP</sequence>
<organism evidence="1 2">
    <name type="scientific">Brassica cretica</name>
    <name type="common">Mustard</name>
    <dbReference type="NCBI Taxonomy" id="69181"/>
    <lineage>
        <taxon>Eukaryota</taxon>
        <taxon>Viridiplantae</taxon>
        <taxon>Streptophyta</taxon>
        <taxon>Embryophyta</taxon>
        <taxon>Tracheophyta</taxon>
        <taxon>Spermatophyta</taxon>
        <taxon>Magnoliopsida</taxon>
        <taxon>eudicotyledons</taxon>
        <taxon>Gunneridae</taxon>
        <taxon>Pentapetalae</taxon>
        <taxon>rosids</taxon>
        <taxon>malvids</taxon>
        <taxon>Brassicales</taxon>
        <taxon>Brassicaceae</taxon>
        <taxon>Brassiceae</taxon>
        <taxon>Brassica</taxon>
    </lineage>
</organism>
<dbReference type="EMBL" id="QGKV02000297">
    <property type="protein sequence ID" value="KAF3611061.1"/>
    <property type="molecule type" value="Genomic_DNA"/>
</dbReference>